<gene>
    <name evidence="8" type="ORF">D9619_009968</name>
</gene>
<reference evidence="8 9" key="1">
    <citation type="journal article" date="2020" name="ISME J.">
        <title>Uncovering the hidden diversity of litter-decomposition mechanisms in mushroom-forming fungi.</title>
        <authorList>
            <person name="Floudas D."/>
            <person name="Bentzer J."/>
            <person name="Ahren D."/>
            <person name="Johansson T."/>
            <person name="Persson P."/>
            <person name="Tunlid A."/>
        </authorList>
    </citation>
    <scope>NUCLEOTIDE SEQUENCE [LARGE SCALE GENOMIC DNA]</scope>
    <source>
        <strain evidence="8 9">CBS 101986</strain>
    </source>
</reference>
<comment type="subcellular location">
    <subcellularLocation>
        <location evidence="1">Membrane</location>
        <topology evidence="1">Single-pass membrane protein</topology>
    </subcellularLocation>
</comment>
<dbReference type="Proteomes" id="UP000567179">
    <property type="component" value="Unassembled WGS sequence"/>
</dbReference>
<comment type="caution">
    <text evidence="8">The sequence shown here is derived from an EMBL/GenBank/DDBJ whole genome shotgun (WGS) entry which is preliminary data.</text>
</comment>
<evidence type="ECO:0000256" key="2">
    <source>
        <dbReference type="ARBA" id="ARBA00022692"/>
    </source>
</evidence>
<evidence type="ECO:0000259" key="7">
    <source>
        <dbReference type="PROSITE" id="PS51212"/>
    </source>
</evidence>
<evidence type="ECO:0000256" key="1">
    <source>
        <dbReference type="ARBA" id="ARBA00004167"/>
    </source>
</evidence>
<dbReference type="GO" id="GO:0005886">
    <property type="term" value="C:plasma membrane"/>
    <property type="evidence" value="ECO:0007669"/>
    <property type="project" value="TreeGrafter"/>
</dbReference>
<dbReference type="Pfam" id="PF01822">
    <property type="entry name" value="WSC"/>
    <property type="match status" value="2"/>
</dbReference>
<evidence type="ECO:0000256" key="4">
    <source>
        <dbReference type="ARBA" id="ARBA00022989"/>
    </source>
</evidence>
<proteinExistence type="predicted"/>
<dbReference type="OrthoDB" id="5985073at2759"/>
<dbReference type="InterPro" id="IPR002889">
    <property type="entry name" value="WSC_carb-bd"/>
</dbReference>
<feature type="domain" description="WSC" evidence="7">
    <location>
        <begin position="63"/>
        <end position="156"/>
    </location>
</feature>
<protein>
    <recommendedName>
        <fullName evidence="7">WSC domain-containing protein</fullName>
    </recommendedName>
</protein>
<organism evidence="8 9">
    <name type="scientific">Psilocybe cf. subviscida</name>
    <dbReference type="NCBI Taxonomy" id="2480587"/>
    <lineage>
        <taxon>Eukaryota</taxon>
        <taxon>Fungi</taxon>
        <taxon>Dikarya</taxon>
        <taxon>Basidiomycota</taxon>
        <taxon>Agaricomycotina</taxon>
        <taxon>Agaricomycetes</taxon>
        <taxon>Agaricomycetidae</taxon>
        <taxon>Agaricales</taxon>
        <taxon>Agaricineae</taxon>
        <taxon>Strophariaceae</taxon>
        <taxon>Psilocybe</taxon>
    </lineage>
</organism>
<keyword evidence="3" id="KW-0732">Signal</keyword>
<evidence type="ECO:0000256" key="5">
    <source>
        <dbReference type="ARBA" id="ARBA00023136"/>
    </source>
</evidence>
<keyword evidence="5" id="KW-0472">Membrane</keyword>
<dbReference type="PANTHER" id="PTHR24269">
    <property type="entry name" value="KREMEN PROTEIN"/>
    <property type="match status" value="1"/>
</dbReference>
<dbReference type="SMART" id="SM00321">
    <property type="entry name" value="WSC"/>
    <property type="match status" value="2"/>
</dbReference>
<name>A0A8H5F657_9AGAR</name>
<keyword evidence="9" id="KW-1185">Reference proteome</keyword>
<keyword evidence="6" id="KW-0325">Glycoprotein</keyword>
<dbReference type="EMBL" id="JAACJJ010000015">
    <property type="protein sequence ID" value="KAF5325136.1"/>
    <property type="molecule type" value="Genomic_DNA"/>
</dbReference>
<evidence type="ECO:0000313" key="9">
    <source>
        <dbReference type="Proteomes" id="UP000567179"/>
    </source>
</evidence>
<dbReference type="PROSITE" id="PS51212">
    <property type="entry name" value="WSC"/>
    <property type="match status" value="2"/>
</dbReference>
<dbReference type="PANTHER" id="PTHR24269:SF16">
    <property type="entry name" value="PROTEIN SLG1"/>
    <property type="match status" value="1"/>
</dbReference>
<evidence type="ECO:0000256" key="6">
    <source>
        <dbReference type="ARBA" id="ARBA00023180"/>
    </source>
</evidence>
<keyword evidence="2" id="KW-0812">Transmembrane</keyword>
<dbReference type="InterPro" id="IPR051836">
    <property type="entry name" value="Kremen_rcpt"/>
</dbReference>
<sequence length="426" mass="44690">MLHTAATSDVTNMTIEACIAFYCDNNIEATGMPATDGCNMECTGDATETCGGPNRIITFSNAGWSSVGCFTDQAPERTLITAATTDPAGMTIEKCASFCMPLGFQFAGVEFGRECYCDNIIESTGAPATDGCNMPCAGDSNEICGGANRVNIYNQDVVNGSANALSHRMVIPGGTTLELCTSYCQAAGFPVAGVELGHECWCDSYMLLAAKAPDSDCNVACQGPDISQSCGAVSRLAVYTDSSVTPPPLDTCLTNVASLTSNTTPFRFNLQSNPPIVGFLGLSAEGHDMNKPEVYHFPGADDADISAGTATRTFNLLNNIITPDNFGQNGIVTAQQVTPGGEFTFIVALNNETFPTFKQFCATPNAQKPFGPFIGPPTLAVIGPSLIGQWGVCSNTGDGVSFRPLPSAGHCLNFLLEMTYPSVGHH</sequence>
<evidence type="ECO:0000313" key="8">
    <source>
        <dbReference type="EMBL" id="KAF5325136.1"/>
    </source>
</evidence>
<evidence type="ECO:0000256" key="3">
    <source>
        <dbReference type="ARBA" id="ARBA00022729"/>
    </source>
</evidence>
<dbReference type="AlphaFoldDB" id="A0A8H5F657"/>
<accession>A0A8H5F657</accession>
<keyword evidence="4" id="KW-1133">Transmembrane helix</keyword>
<feature type="domain" description="WSC" evidence="7">
    <location>
        <begin position="176"/>
        <end position="242"/>
    </location>
</feature>